<evidence type="ECO:0000313" key="3">
    <source>
        <dbReference type="Proteomes" id="UP000023152"/>
    </source>
</evidence>
<feature type="non-terminal residue" evidence="2">
    <location>
        <position position="184"/>
    </location>
</feature>
<dbReference type="Proteomes" id="UP000023152">
    <property type="component" value="Unassembled WGS sequence"/>
</dbReference>
<dbReference type="AlphaFoldDB" id="X6MU70"/>
<accession>X6MU70</accession>
<sequence length="184" mass="21137">MRKMIGVGYMRKLAPAEYLEGIIRDRLLNYDRLRRAVVPKDASSTSVSPVWCTEFKDSGDDLDIKKDLISIHHVKDNKEVHALIDEIGNTYIDIDKPQWKFHLIYNEAAIKNNNNNNNNNSHDNNNDEHKSEDIEYCALLWRVSHGISDGLRLVHIVEELFTDEKGEPAKAPDIGKLKSKDKNK</sequence>
<evidence type="ECO:0000256" key="1">
    <source>
        <dbReference type="SAM" id="MobiDB-lite"/>
    </source>
</evidence>
<evidence type="ECO:0008006" key="4">
    <source>
        <dbReference type="Google" id="ProtNLM"/>
    </source>
</evidence>
<evidence type="ECO:0000313" key="2">
    <source>
        <dbReference type="EMBL" id="ETO17528.1"/>
    </source>
</evidence>
<organism evidence="2 3">
    <name type="scientific">Reticulomyxa filosa</name>
    <dbReference type="NCBI Taxonomy" id="46433"/>
    <lineage>
        <taxon>Eukaryota</taxon>
        <taxon>Sar</taxon>
        <taxon>Rhizaria</taxon>
        <taxon>Retaria</taxon>
        <taxon>Foraminifera</taxon>
        <taxon>Monothalamids</taxon>
        <taxon>Reticulomyxidae</taxon>
        <taxon>Reticulomyxa</taxon>
    </lineage>
</organism>
<name>X6MU70_RETFI</name>
<gene>
    <name evidence="2" type="ORF">RFI_19793</name>
</gene>
<protein>
    <recommendedName>
        <fullName evidence="4">Diacylglycerol O-acyltransferase</fullName>
    </recommendedName>
</protein>
<comment type="caution">
    <text evidence="2">The sequence shown here is derived from an EMBL/GenBank/DDBJ whole genome shotgun (WGS) entry which is preliminary data.</text>
</comment>
<reference evidence="2 3" key="1">
    <citation type="journal article" date="2013" name="Curr. Biol.">
        <title>The Genome of the Foraminiferan Reticulomyxa filosa.</title>
        <authorList>
            <person name="Glockner G."/>
            <person name="Hulsmann N."/>
            <person name="Schleicher M."/>
            <person name="Noegel A.A."/>
            <person name="Eichinger L."/>
            <person name="Gallinger C."/>
            <person name="Pawlowski J."/>
            <person name="Sierra R."/>
            <person name="Euteneuer U."/>
            <person name="Pillet L."/>
            <person name="Moustafa A."/>
            <person name="Platzer M."/>
            <person name="Groth M."/>
            <person name="Szafranski K."/>
            <person name="Schliwa M."/>
        </authorList>
    </citation>
    <scope>NUCLEOTIDE SEQUENCE [LARGE SCALE GENOMIC DNA]</scope>
</reference>
<dbReference type="EMBL" id="ASPP01016438">
    <property type="protein sequence ID" value="ETO17528.1"/>
    <property type="molecule type" value="Genomic_DNA"/>
</dbReference>
<keyword evidence="3" id="KW-1185">Reference proteome</keyword>
<proteinExistence type="predicted"/>
<feature type="region of interest" description="Disordered" evidence="1">
    <location>
        <begin position="165"/>
        <end position="184"/>
    </location>
</feature>